<comment type="caution">
    <text evidence="3">The sequence shown here is derived from an EMBL/GenBank/DDBJ whole genome shotgun (WGS) entry which is preliminary data.</text>
</comment>
<reference evidence="3" key="1">
    <citation type="submission" date="2023-03" db="EMBL/GenBank/DDBJ databases">
        <title>Massive genome expansion in bonnet fungi (Mycena s.s.) driven by repeated elements and novel gene families across ecological guilds.</title>
        <authorList>
            <consortium name="Lawrence Berkeley National Laboratory"/>
            <person name="Harder C.B."/>
            <person name="Miyauchi S."/>
            <person name="Viragh M."/>
            <person name="Kuo A."/>
            <person name="Thoen E."/>
            <person name="Andreopoulos B."/>
            <person name="Lu D."/>
            <person name="Skrede I."/>
            <person name="Drula E."/>
            <person name="Henrissat B."/>
            <person name="Morin E."/>
            <person name="Kohler A."/>
            <person name="Barry K."/>
            <person name="LaButti K."/>
            <person name="Morin E."/>
            <person name="Salamov A."/>
            <person name="Lipzen A."/>
            <person name="Mereny Z."/>
            <person name="Hegedus B."/>
            <person name="Baldrian P."/>
            <person name="Stursova M."/>
            <person name="Weitz H."/>
            <person name="Taylor A."/>
            <person name="Grigoriev I.V."/>
            <person name="Nagy L.G."/>
            <person name="Martin F."/>
            <person name="Kauserud H."/>
        </authorList>
    </citation>
    <scope>NUCLEOTIDE SEQUENCE</scope>
    <source>
        <strain evidence="3">9144</strain>
    </source>
</reference>
<accession>A0AAD6UR87</accession>
<dbReference type="InterPro" id="IPR001138">
    <property type="entry name" value="Zn2Cys6_DnaBD"/>
</dbReference>
<feature type="compositionally biased region" description="Pro residues" evidence="1">
    <location>
        <begin position="87"/>
        <end position="102"/>
    </location>
</feature>
<dbReference type="Gene3D" id="4.10.240.10">
    <property type="entry name" value="Zn(2)-C6 fungal-type DNA-binding domain"/>
    <property type="match status" value="1"/>
</dbReference>
<dbReference type="Pfam" id="PF00172">
    <property type="entry name" value="Zn_clus"/>
    <property type="match status" value="1"/>
</dbReference>
<name>A0AAD6UR87_9AGAR</name>
<protein>
    <recommendedName>
        <fullName evidence="2">Zn(2)-C6 fungal-type domain-containing protein</fullName>
    </recommendedName>
</protein>
<dbReference type="GO" id="GO:0000981">
    <property type="term" value="F:DNA-binding transcription factor activity, RNA polymerase II-specific"/>
    <property type="evidence" value="ECO:0007669"/>
    <property type="project" value="InterPro"/>
</dbReference>
<dbReference type="CDD" id="cd00067">
    <property type="entry name" value="GAL4"/>
    <property type="match status" value="1"/>
</dbReference>
<gene>
    <name evidence="3" type="ORF">GGX14DRAFT_405968</name>
</gene>
<dbReference type="SMART" id="SM00066">
    <property type="entry name" value="GAL4"/>
    <property type="match status" value="1"/>
</dbReference>
<dbReference type="SUPFAM" id="SSF57701">
    <property type="entry name" value="Zn2/Cys6 DNA-binding domain"/>
    <property type="match status" value="1"/>
</dbReference>
<feature type="compositionally biased region" description="Polar residues" evidence="1">
    <location>
        <begin position="63"/>
        <end position="76"/>
    </location>
</feature>
<proteinExistence type="predicted"/>
<evidence type="ECO:0000313" key="3">
    <source>
        <dbReference type="EMBL" id="KAJ7192910.1"/>
    </source>
</evidence>
<dbReference type="EMBL" id="JARJCW010000114">
    <property type="protein sequence ID" value="KAJ7192910.1"/>
    <property type="molecule type" value="Genomic_DNA"/>
</dbReference>
<dbReference type="GO" id="GO:0008270">
    <property type="term" value="F:zinc ion binding"/>
    <property type="evidence" value="ECO:0007669"/>
    <property type="project" value="InterPro"/>
</dbReference>
<evidence type="ECO:0000313" key="4">
    <source>
        <dbReference type="Proteomes" id="UP001219525"/>
    </source>
</evidence>
<feature type="compositionally biased region" description="Pro residues" evidence="1">
    <location>
        <begin position="121"/>
        <end position="132"/>
    </location>
</feature>
<dbReference type="AlphaFoldDB" id="A0AAD6UR87"/>
<dbReference type="PROSITE" id="PS50048">
    <property type="entry name" value="ZN2_CY6_FUNGAL_2"/>
    <property type="match status" value="1"/>
</dbReference>
<feature type="region of interest" description="Disordered" evidence="1">
    <location>
        <begin position="164"/>
        <end position="186"/>
    </location>
</feature>
<feature type="region of interest" description="Disordered" evidence="1">
    <location>
        <begin position="57"/>
        <end position="152"/>
    </location>
</feature>
<organism evidence="3 4">
    <name type="scientific">Mycena pura</name>
    <dbReference type="NCBI Taxonomy" id="153505"/>
    <lineage>
        <taxon>Eukaryota</taxon>
        <taxon>Fungi</taxon>
        <taxon>Dikarya</taxon>
        <taxon>Basidiomycota</taxon>
        <taxon>Agaricomycotina</taxon>
        <taxon>Agaricomycetes</taxon>
        <taxon>Agaricomycetidae</taxon>
        <taxon>Agaricales</taxon>
        <taxon>Marasmiineae</taxon>
        <taxon>Mycenaceae</taxon>
        <taxon>Mycena</taxon>
    </lineage>
</organism>
<sequence length="218" mass="23677">MSASSCSRAYDLTRRRSLMACVNCRQQKLKCLTSPSGPCERCARKKILCEYVSVAEQDDRDSASPTSPGFSDSPAPSATARGLVPSRPTPRPLPNTAPPPLGARPRYSGTSYPDLSLSRPQHPPAQPNPPAPAHENRNQAHYLPGGDYTTYHTTYTRPAAHVSYGQYPQAPGRNASATTARPYHPESHGAYLPTSFFAYASIPEEHGHQYANNWAGKA</sequence>
<dbReference type="Proteomes" id="UP001219525">
    <property type="component" value="Unassembled WGS sequence"/>
</dbReference>
<evidence type="ECO:0000259" key="2">
    <source>
        <dbReference type="PROSITE" id="PS50048"/>
    </source>
</evidence>
<dbReference type="PROSITE" id="PS00463">
    <property type="entry name" value="ZN2_CY6_FUNGAL_1"/>
    <property type="match status" value="1"/>
</dbReference>
<evidence type="ECO:0000256" key="1">
    <source>
        <dbReference type="SAM" id="MobiDB-lite"/>
    </source>
</evidence>
<feature type="domain" description="Zn(2)-C6 fungal-type" evidence="2">
    <location>
        <begin position="20"/>
        <end position="51"/>
    </location>
</feature>
<keyword evidence="4" id="KW-1185">Reference proteome</keyword>
<dbReference type="InterPro" id="IPR036864">
    <property type="entry name" value="Zn2-C6_fun-type_DNA-bd_sf"/>
</dbReference>